<dbReference type="AlphaFoldDB" id="A0A811P013"/>
<sequence length="797" mass="83104">MPPATSTRPQLRRPVPLLTTVVSVAFLSLLCFLVAADASRSLHYHRKHRRRHHHGHHRAENYSHICMPPVAPPPDVDGDSPVESSALPPDVGGALPPWSCHDKPCPLPRSPLKAPAGAPSTTPTSSAKPSPFSLANPPSPAPATAPSHSPPNPLSSHHPVQPPTLPPAKTPSLSPSKPPASSLAKPPSPAPAPDIVPSHSHAKPPRVLPDAKPPSSYAARPPSQPPKRALAPSPFSPSKPPSWSPSHAKPPPCTLAKPPQAQTPRLGPAKPPMRSPAHPPKVSPASAPAHPPAEPPKTAPARAPGFSFSHAKPQPPVASTVKPPRLAPAKPPAPSPSPAQPPRCSTANPPVAPTVSAKPPAHPPAASKSIPPPPPPLPPPPASTNSSSSWGNVFDVRAFGGSGNGSGNDTRAFRAAWKAACSSNSTTATLLVPSDGVFTISSTIFAGPCKSALTFQIDGVLMPPDGPASWPASDSRKQWIVFYKADGMTLAGEGTIEGNGEEWWDLPCKPHRGPNGSTLPGPCDSPALLRFFLSNDVAVRGLRIENSPQFHLKFDDCERVRVDGLFVSSPAFSPNTDGVHVENTTSFQILNSRIYNGDDCVSIGAGCSDVHIENITCGHGHGISIGSLGVHNTRACVSNITVRNARILDSDNGVRIKTWQGGTGAVSAVEFAGVQMQNVKNCIVIDQYYCLGSGCANQTSAVRVAGVTYRDIRGTYNPQAGAPIRLACSDAVACTDITMSGVELLPASGGVGGRAGALLADPYCWNAYGVMETLTLPPVYCLQEGRPESLQDQLTGC</sequence>
<feature type="region of interest" description="Disordered" evidence="10">
    <location>
        <begin position="47"/>
        <end position="389"/>
    </location>
</feature>
<protein>
    <recommendedName>
        <fullName evidence="13">Polygalacturonase</fullName>
    </recommendedName>
</protein>
<dbReference type="InterPro" id="IPR012334">
    <property type="entry name" value="Pectin_lyas_fold"/>
</dbReference>
<keyword evidence="5 9" id="KW-0378">Hydrolase</keyword>
<reference evidence="11" key="1">
    <citation type="submission" date="2020-10" db="EMBL/GenBank/DDBJ databases">
        <authorList>
            <person name="Han B."/>
            <person name="Lu T."/>
            <person name="Zhao Q."/>
            <person name="Huang X."/>
            <person name="Zhao Y."/>
        </authorList>
    </citation>
    <scope>NUCLEOTIDE SEQUENCE</scope>
</reference>
<comment type="subcellular location">
    <subcellularLocation>
        <location evidence="1">Secreted</location>
        <location evidence="1">Cell wall</location>
    </subcellularLocation>
</comment>
<dbReference type="GO" id="GO:0005975">
    <property type="term" value="P:carbohydrate metabolic process"/>
    <property type="evidence" value="ECO:0007669"/>
    <property type="project" value="InterPro"/>
</dbReference>
<gene>
    <name evidence="11" type="ORF">NCGR_LOCUS21561</name>
</gene>
<dbReference type="OrthoDB" id="187139at2759"/>
<dbReference type="PROSITE" id="PS00502">
    <property type="entry name" value="POLYGALACTURONASE"/>
    <property type="match status" value="1"/>
</dbReference>
<feature type="compositionally biased region" description="Pro residues" evidence="10">
    <location>
        <begin position="370"/>
        <end position="382"/>
    </location>
</feature>
<proteinExistence type="inferred from homology"/>
<dbReference type="GO" id="GO:0004650">
    <property type="term" value="F:polygalacturonase activity"/>
    <property type="evidence" value="ECO:0007669"/>
    <property type="project" value="InterPro"/>
</dbReference>
<feature type="compositionally biased region" description="Pro residues" evidence="10">
    <location>
        <begin position="325"/>
        <end position="341"/>
    </location>
</feature>
<dbReference type="InterPro" id="IPR000743">
    <property type="entry name" value="Glyco_hydro_28"/>
</dbReference>
<keyword evidence="4" id="KW-0964">Secreted</keyword>
<dbReference type="EMBL" id="CAJGYO010000005">
    <property type="protein sequence ID" value="CAD6231516.1"/>
    <property type="molecule type" value="Genomic_DNA"/>
</dbReference>
<evidence type="ECO:0000313" key="12">
    <source>
        <dbReference type="Proteomes" id="UP000604825"/>
    </source>
</evidence>
<name>A0A811P013_9POAL</name>
<evidence type="ECO:0008006" key="13">
    <source>
        <dbReference type="Google" id="ProtNLM"/>
    </source>
</evidence>
<evidence type="ECO:0000256" key="10">
    <source>
        <dbReference type="SAM" id="MobiDB-lite"/>
    </source>
</evidence>
<evidence type="ECO:0000256" key="2">
    <source>
        <dbReference type="ARBA" id="ARBA00008834"/>
    </source>
</evidence>
<evidence type="ECO:0000256" key="7">
    <source>
        <dbReference type="ARBA" id="ARBA00023316"/>
    </source>
</evidence>
<feature type="compositionally biased region" description="Basic residues" evidence="10">
    <location>
        <begin position="47"/>
        <end position="57"/>
    </location>
</feature>
<feature type="compositionally biased region" description="Low complexity" evidence="10">
    <location>
        <begin position="114"/>
        <end position="136"/>
    </location>
</feature>
<keyword evidence="12" id="KW-1185">Reference proteome</keyword>
<keyword evidence="7" id="KW-0961">Cell wall biogenesis/degradation</keyword>
<dbReference type="PANTHER" id="PTHR31375">
    <property type="match status" value="1"/>
</dbReference>
<evidence type="ECO:0000313" key="11">
    <source>
        <dbReference type="EMBL" id="CAD6231516.1"/>
    </source>
</evidence>
<feature type="compositionally biased region" description="Pro residues" evidence="10">
    <location>
        <begin position="137"/>
        <end position="153"/>
    </location>
</feature>
<feature type="active site" evidence="8">
    <location>
        <position position="621"/>
    </location>
</feature>
<dbReference type="SUPFAM" id="SSF51126">
    <property type="entry name" value="Pectin lyase-like"/>
    <property type="match status" value="1"/>
</dbReference>
<evidence type="ECO:0000256" key="5">
    <source>
        <dbReference type="ARBA" id="ARBA00022801"/>
    </source>
</evidence>
<evidence type="ECO:0000256" key="4">
    <source>
        <dbReference type="ARBA" id="ARBA00022525"/>
    </source>
</evidence>
<accession>A0A811P013</accession>
<dbReference type="Gene3D" id="2.160.20.10">
    <property type="entry name" value="Single-stranded right-handed beta-helix, Pectin lyase-like"/>
    <property type="match status" value="1"/>
</dbReference>
<dbReference type="Proteomes" id="UP000604825">
    <property type="component" value="Unassembled WGS sequence"/>
</dbReference>
<feature type="compositionally biased region" description="Pro residues" evidence="10">
    <location>
        <begin position="160"/>
        <end position="169"/>
    </location>
</feature>
<dbReference type="GO" id="GO:0071555">
    <property type="term" value="P:cell wall organization"/>
    <property type="evidence" value="ECO:0007669"/>
    <property type="project" value="UniProtKB-KW"/>
</dbReference>
<dbReference type="FunFam" id="2.160.20.10:FF:000012">
    <property type="entry name" value="Polygalacturonase At1g48100 family"/>
    <property type="match status" value="1"/>
</dbReference>
<keyword evidence="6 9" id="KW-0326">Glycosidase</keyword>
<dbReference type="SMART" id="SM00710">
    <property type="entry name" value="PbH1"/>
    <property type="match status" value="5"/>
</dbReference>
<keyword evidence="3" id="KW-0134">Cell wall</keyword>
<comment type="caution">
    <text evidence="11">The sequence shown here is derived from an EMBL/GenBank/DDBJ whole genome shotgun (WGS) entry which is preliminary data.</text>
</comment>
<evidence type="ECO:0000256" key="9">
    <source>
        <dbReference type="RuleBase" id="RU361169"/>
    </source>
</evidence>
<feature type="compositionally biased region" description="Pro residues" evidence="10">
    <location>
        <begin position="289"/>
        <end position="298"/>
    </location>
</feature>
<dbReference type="InterPro" id="IPR011050">
    <property type="entry name" value="Pectin_lyase_fold/virulence"/>
</dbReference>
<evidence type="ECO:0000256" key="1">
    <source>
        <dbReference type="ARBA" id="ARBA00004191"/>
    </source>
</evidence>
<feature type="compositionally biased region" description="Low complexity" evidence="10">
    <location>
        <begin position="170"/>
        <end position="185"/>
    </location>
</feature>
<dbReference type="InterPro" id="IPR006626">
    <property type="entry name" value="PbH1"/>
</dbReference>
<feature type="compositionally biased region" description="Low complexity" evidence="10">
    <location>
        <begin position="356"/>
        <end position="369"/>
    </location>
</feature>
<feature type="compositionally biased region" description="Pro residues" evidence="10">
    <location>
        <begin position="269"/>
        <end position="282"/>
    </location>
</feature>
<comment type="similarity">
    <text evidence="2 9">Belongs to the glycosyl hydrolase 28 family.</text>
</comment>
<evidence type="ECO:0000256" key="6">
    <source>
        <dbReference type="ARBA" id="ARBA00023295"/>
    </source>
</evidence>
<evidence type="ECO:0000256" key="8">
    <source>
        <dbReference type="PROSITE-ProRule" id="PRU10052"/>
    </source>
</evidence>
<dbReference type="Pfam" id="PF00295">
    <property type="entry name" value="Glyco_hydro_28"/>
    <property type="match status" value="1"/>
</dbReference>
<organism evidence="11 12">
    <name type="scientific">Miscanthus lutarioriparius</name>
    <dbReference type="NCBI Taxonomy" id="422564"/>
    <lineage>
        <taxon>Eukaryota</taxon>
        <taxon>Viridiplantae</taxon>
        <taxon>Streptophyta</taxon>
        <taxon>Embryophyta</taxon>
        <taxon>Tracheophyta</taxon>
        <taxon>Spermatophyta</taxon>
        <taxon>Magnoliopsida</taxon>
        <taxon>Liliopsida</taxon>
        <taxon>Poales</taxon>
        <taxon>Poaceae</taxon>
        <taxon>PACMAD clade</taxon>
        <taxon>Panicoideae</taxon>
        <taxon>Andropogonodae</taxon>
        <taxon>Andropogoneae</taxon>
        <taxon>Saccharinae</taxon>
        <taxon>Miscanthus</taxon>
    </lineage>
</organism>
<evidence type="ECO:0000256" key="3">
    <source>
        <dbReference type="ARBA" id="ARBA00022512"/>
    </source>
</evidence>
<feature type="compositionally biased region" description="Pro residues" evidence="10">
    <location>
        <begin position="234"/>
        <end position="253"/>
    </location>
</feature>